<comment type="caution">
    <text evidence="7">The sequence shown here is derived from an EMBL/GenBank/DDBJ whole genome shotgun (WGS) entry which is preliminary data.</text>
</comment>
<dbReference type="InterPro" id="IPR038213">
    <property type="entry name" value="IFI6/IFI27-like_sf"/>
</dbReference>
<reference evidence="7 8" key="1">
    <citation type="journal article" date="2023" name="Arcadia Sci">
        <title>De novo assembly of a long-read Amblyomma americanum tick genome.</title>
        <authorList>
            <person name="Chou S."/>
            <person name="Poskanzer K.E."/>
            <person name="Rollins M."/>
            <person name="Thuy-Boun P.S."/>
        </authorList>
    </citation>
    <scope>NUCLEOTIDE SEQUENCE [LARGE SCALE GENOMIC DNA]</scope>
    <source>
        <strain evidence="7">F_SG_1</strain>
        <tissue evidence="7">Salivary glands</tissue>
    </source>
</reference>
<feature type="compositionally biased region" description="Polar residues" evidence="6">
    <location>
        <begin position="11"/>
        <end position="21"/>
    </location>
</feature>
<sequence length="203" mass="18879">MPGSAPEGCSGESSTCQQPNPSKAWNMVVRKTLVIGAAATAGAAAAALAAPAVLPAVGFGSVGVSAGSIAAGIQSTMGGVIVKGSLFSLCQSWGAVGLPATVQAVSAATGAGLCGAAAAVDAPGAVCSMAAKAGECLAIAGTSVATLPSAVWPVAVKTGTWAGNAGYSAASAVKAGALAAGSCLGIEGIGAGAKLEKPPASRL</sequence>
<proteinExistence type="inferred from homology"/>
<protein>
    <recommendedName>
        <fullName evidence="9">Interferon alpha-inducible protein</fullName>
    </recommendedName>
</protein>
<evidence type="ECO:0000256" key="3">
    <source>
        <dbReference type="ARBA" id="ARBA00022692"/>
    </source>
</evidence>
<comment type="similarity">
    <text evidence="2">Belongs to the IFI6/IFI27 family.</text>
</comment>
<dbReference type="Gene3D" id="6.10.110.10">
    <property type="match status" value="1"/>
</dbReference>
<evidence type="ECO:0000256" key="5">
    <source>
        <dbReference type="ARBA" id="ARBA00023136"/>
    </source>
</evidence>
<dbReference type="AlphaFoldDB" id="A0AAQ4E541"/>
<dbReference type="EMBL" id="JARKHS020022001">
    <property type="protein sequence ID" value="KAK8769827.1"/>
    <property type="molecule type" value="Genomic_DNA"/>
</dbReference>
<evidence type="ECO:0000256" key="6">
    <source>
        <dbReference type="SAM" id="MobiDB-lite"/>
    </source>
</evidence>
<keyword evidence="8" id="KW-1185">Reference proteome</keyword>
<evidence type="ECO:0000313" key="7">
    <source>
        <dbReference type="EMBL" id="KAK8769827.1"/>
    </source>
</evidence>
<organism evidence="7 8">
    <name type="scientific">Amblyomma americanum</name>
    <name type="common">Lone star tick</name>
    <dbReference type="NCBI Taxonomy" id="6943"/>
    <lineage>
        <taxon>Eukaryota</taxon>
        <taxon>Metazoa</taxon>
        <taxon>Ecdysozoa</taxon>
        <taxon>Arthropoda</taxon>
        <taxon>Chelicerata</taxon>
        <taxon>Arachnida</taxon>
        <taxon>Acari</taxon>
        <taxon>Parasitiformes</taxon>
        <taxon>Ixodida</taxon>
        <taxon>Ixodoidea</taxon>
        <taxon>Ixodidae</taxon>
        <taxon>Amblyomminae</taxon>
        <taxon>Amblyomma</taxon>
    </lineage>
</organism>
<dbReference type="GO" id="GO:0016020">
    <property type="term" value="C:membrane"/>
    <property type="evidence" value="ECO:0007669"/>
    <property type="project" value="UniProtKB-SubCell"/>
</dbReference>
<comment type="subcellular location">
    <subcellularLocation>
        <location evidence="1">Membrane</location>
        <topology evidence="1">Multi-pass membrane protein</topology>
    </subcellularLocation>
</comment>
<evidence type="ECO:0000256" key="1">
    <source>
        <dbReference type="ARBA" id="ARBA00004141"/>
    </source>
</evidence>
<evidence type="ECO:0000256" key="4">
    <source>
        <dbReference type="ARBA" id="ARBA00022989"/>
    </source>
</evidence>
<keyword evidence="3" id="KW-0812">Transmembrane</keyword>
<evidence type="ECO:0000256" key="2">
    <source>
        <dbReference type="ARBA" id="ARBA00007262"/>
    </source>
</evidence>
<feature type="region of interest" description="Disordered" evidence="6">
    <location>
        <begin position="1"/>
        <end position="21"/>
    </location>
</feature>
<dbReference type="InterPro" id="IPR009311">
    <property type="entry name" value="IFI6/IFI27-like"/>
</dbReference>
<name>A0AAQ4E541_AMBAM</name>
<accession>A0AAQ4E541</accession>
<keyword evidence="4" id="KW-1133">Transmembrane helix</keyword>
<evidence type="ECO:0008006" key="9">
    <source>
        <dbReference type="Google" id="ProtNLM"/>
    </source>
</evidence>
<dbReference type="Pfam" id="PF06140">
    <property type="entry name" value="Ifi-6-16"/>
    <property type="match status" value="1"/>
</dbReference>
<keyword evidence="5" id="KW-0472">Membrane</keyword>
<dbReference type="Proteomes" id="UP001321473">
    <property type="component" value="Unassembled WGS sequence"/>
</dbReference>
<evidence type="ECO:0000313" key="8">
    <source>
        <dbReference type="Proteomes" id="UP001321473"/>
    </source>
</evidence>
<gene>
    <name evidence="7" type="ORF">V5799_013706</name>
</gene>